<feature type="binding site" evidence="7">
    <location>
        <position position="142"/>
    </location>
    <ligand>
        <name>substrate</name>
    </ligand>
</feature>
<dbReference type="InterPro" id="IPR011059">
    <property type="entry name" value="Metal-dep_hydrolase_composite"/>
</dbReference>
<dbReference type="RefSeq" id="WP_080815706.1">
    <property type="nucleotide sequence ID" value="NZ_LT009748.1"/>
</dbReference>
<proteinExistence type="inferred from homology"/>
<dbReference type="GO" id="GO:0006046">
    <property type="term" value="P:N-acetylglucosamine catabolic process"/>
    <property type="evidence" value="ECO:0007669"/>
    <property type="project" value="TreeGrafter"/>
</dbReference>
<feature type="active site" description="Proton donor/acceptor" evidence="6">
    <location>
        <position position="277"/>
    </location>
</feature>
<dbReference type="InterPro" id="IPR003764">
    <property type="entry name" value="GlcNAc_6-P_deAcase"/>
</dbReference>
<dbReference type="NCBIfam" id="TIGR00221">
    <property type="entry name" value="nagA"/>
    <property type="match status" value="1"/>
</dbReference>
<dbReference type="SUPFAM" id="SSF51556">
    <property type="entry name" value="Metallo-dependent hydrolases"/>
    <property type="match status" value="1"/>
</dbReference>
<evidence type="ECO:0000313" key="11">
    <source>
        <dbReference type="Proteomes" id="UP000191987"/>
    </source>
</evidence>
<evidence type="ECO:0000256" key="3">
    <source>
        <dbReference type="ARBA" id="ARBA00022801"/>
    </source>
</evidence>
<dbReference type="PANTHER" id="PTHR11113:SF14">
    <property type="entry name" value="N-ACETYLGLUCOSAMINE-6-PHOSPHATE DEACETYLASE"/>
    <property type="match status" value="1"/>
</dbReference>
<evidence type="ECO:0000256" key="5">
    <source>
        <dbReference type="PIRNR" id="PIRNR038994"/>
    </source>
</evidence>
<dbReference type="InterPro" id="IPR006680">
    <property type="entry name" value="Amidohydro-rel"/>
</dbReference>
<evidence type="ECO:0000259" key="9">
    <source>
        <dbReference type="Pfam" id="PF01979"/>
    </source>
</evidence>
<evidence type="ECO:0000256" key="6">
    <source>
        <dbReference type="PIRSR" id="PIRSR038994-1"/>
    </source>
</evidence>
<feature type="binding site" evidence="7">
    <location>
        <begin position="221"/>
        <end position="222"/>
    </location>
    <ligand>
        <name>substrate</name>
    </ligand>
</feature>
<feature type="domain" description="Amidohydrolase-related" evidence="9">
    <location>
        <begin position="54"/>
        <end position="372"/>
    </location>
</feature>
<reference evidence="10 11" key="1">
    <citation type="submission" date="2016-01" db="EMBL/GenBank/DDBJ databases">
        <authorList>
            <person name="Oliw E.H."/>
        </authorList>
    </citation>
    <scope>NUCLEOTIDE SEQUENCE [LARGE SCALE GENOMIC DNA]</scope>
    <source>
        <strain evidence="10 11">Zutra 3-1</strain>
    </source>
</reference>
<evidence type="ECO:0000256" key="1">
    <source>
        <dbReference type="ARBA" id="ARBA00010716"/>
    </source>
</evidence>
<keyword evidence="4 5" id="KW-0119">Carbohydrate metabolism</keyword>
<evidence type="ECO:0000256" key="8">
    <source>
        <dbReference type="PIRSR" id="PIRSR038994-3"/>
    </source>
</evidence>
<accession>A0A1S7PWG9</accession>
<organism evidence="10 11">
    <name type="scientific">Agrobacterium deltaense Zutra 3/1</name>
    <dbReference type="NCBI Taxonomy" id="1183427"/>
    <lineage>
        <taxon>Bacteria</taxon>
        <taxon>Pseudomonadati</taxon>
        <taxon>Pseudomonadota</taxon>
        <taxon>Alphaproteobacteria</taxon>
        <taxon>Hyphomicrobiales</taxon>
        <taxon>Rhizobiaceae</taxon>
        <taxon>Rhizobium/Agrobacterium group</taxon>
        <taxon>Agrobacterium</taxon>
    </lineage>
</organism>
<evidence type="ECO:0000256" key="2">
    <source>
        <dbReference type="ARBA" id="ARBA00022723"/>
    </source>
</evidence>
<feature type="binding site" evidence="8">
    <location>
        <position position="131"/>
    </location>
    <ligand>
        <name>Zn(2+)</name>
        <dbReference type="ChEBI" id="CHEBI:29105"/>
    </ligand>
</feature>
<evidence type="ECO:0000256" key="7">
    <source>
        <dbReference type="PIRSR" id="PIRSR038994-2"/>
    </source>
</evidence>
<sequence>MSSSKAFVGARIFDGAAWHDGKALVTGDGRVANIVDRVSVPANAEIIDAEGLLIAPGFIDLQVNGGGGVMFNNEPNVEGIARICSAHAQFGTTALMVTLITDRPDITAKAAEAGIAAHKAGVPGFLGLHFEGPHLSVARKGTHDPALIRKMETADLAVLTGCKAKLPFVLTTIAPENVTEAQVTALRKAGIVVSLGHTDAGLGVATAYAEAGASMVTHLFNAMSPLGHREPGLVGAALSNGKLDCGLIADGFHVDPAAIGIALRAKNNPGRIFLVTDAMSTIGTDDDGFELNGRRVYRNGGRLTLADGTLAGADIDMLSCIRFMHEKLDTPLEEALRMASSYPAEAIRASGKGKLLPGFDADFVMLTPDLQMHSTWIGAEKIHDATRFGA</sequence>
<keyword evidence="3 5" id="KW-0378">Hydrolase</keyword>
<comment type="cofactor">
    <cofactor evidence="8">
        <name>a divalent metal cation</name>
        <dbReference type="ChEBI" id="CHEBI:60240"/>
    </cofactor>
    <text evidence="8">Binds 1 divalent metal cation per subunit.</text>
</comment>
<dbReference type="Gene3D" id="2.30.40.10">
    <property type="entry name" value="Urease, subunit C, domain 1"/>
    <property type="match status" value="1"/>
</dbReference>
<dbReference type="AlphaFoldDB" id="A0A1S7PWG9"/>
<protein>
    <submittedName>
        <fullName evidence="10">N-acetylglucosamine-6-phosphate deacetylase</fullName>
        <ecNumber evidence="10">3.5.1.25</ecNumber>
    </submittedName>
</protein>
<dbReference type="GO" id="GO:0008448">
    <property type="term" value="F:N-acetylglucosamine-6-phosphate deacetylase activity"/>
    <property type="evidence" value="ECO:0007669"/>
    <property type="project" value="UniProtKB-EC"/>
</dbReference>
<dbReference type="GO" id="GO:0046872">
    <property type="term" value="F:metal ion binding"/>
    <property type="evidence" value="ECO:0007669"/>
    <property type="project" value="UniProtKB-KW"/>
</dbReference>
<gene>
    <name evidence="10" type="ORF">AGR7C_Cc20122</name>
</gene>
<feature type="binding site" evidence="7">
    <location>
        <begin position="310"/>
        <end position="312"/>
    </location>
    <ligand>
        <name>substrate</name>
    </ligand>
</feature>
<dbReference type="PIRSF" id="PIRSF038994">
    <property type="entry name" value="NagA"/>
    <property type="match status" value="1"/>
</dbReference>
<evidence type="ECO:0000256" key="4">
    <source>
        <dbReference type="ARBA" id="ARBA00023277"/>
    </source>
</evidence>
<dbReference type="PANTHER" id="PTHR11113">
    <property type="entry name" value="N-ACETYLGLUCOSAMINE-6-PHOSPHATE DEACETYLASE"/>
    <property type="match status" value="1"/>
</dbReference>
<feature type="binding site" evidence="8">
    <location>
        <position position="197"/>
    </location>
    <ligand>
        <name>Zn(2+)</name>
        <dbReference type="ChEBI" id="CHEBI:29105"/>
    </ligand>
</feature>
<dbReference type="InterPro" id="IPR032466">
    <property type="entry name" value="Metal_Hydrolase"/>
</dbReference>
<evidence type="ECO:0000313" key="10">
    <source>
        <dbReference type="EMBL" id="CUX27656.1"/>
    </source>
</evidence>
<dbReference type="Proteomes" id="UP000191987">
    <property type="component" value="Unassembled WGS sequence"/>
</dbReference>
<dbReference type="EC" id="3.5.1.25" evidence="10"/>
<feature type="binding site" evidence="8">
    <location>
        <position position="218"/>
    </location>
    <ligand>
        <name>Zn(2+)</name>
        <dbReference type="ChEBI" id="CHEBI:29105"/>
    </ligand>
</feature>
<feature type="binding site" evidence="7">
    <location>
        <position position="229"/>
    </location>
    <ligand>
        <name>substrate</name>
    </ligand>
</feature>
<dbReference type="SUPFAM" id="SSF51338">
    <property type="entry name" value="Composite domain of metallo-dependent hydrolases"/>
    <property type="match status" value="1"/>
</dbReference>
<name>A0A1S7PWG9_9HYPH</name>
<dbReference type="EMBL" id="FBWG01000012">
    <property type="protein sequence ID" value="CUX27656.1"/>
    <property type="molecule type" value="Genomic_DNA"/>
</dbReference>
<comment type="similarity">
    <text evidence="1 5">Belongs to the metallo-dependent hydrolases superfamily. NagA family.</text>
</comment>
<dbReference type="CDD" id="cd00854">
    <property type="entry name" value="NagA"/>
    <property type="match status" value="1"/>
</dbReference>
<keyword evidence="2 8" id="KW-0479">Metal-binding</keyword>
<dbReference type="Gene3D" id="3.20.20.140">
    <property type="entry name" value="Metal-dependent hydrolases"/>
    <property type="match status" value="1"/>
</dbReference>
<feature type="binding site" evidence="7">
    <location>
        <position position="253"/>
    </location>
    <ligand>
        <name>substrate</name>
    </ligand>
</feature>
<dbReference type="Pfam" id="PF01979">
    <property type="entry name" value="Amidohydro_1"/>
    <property type="match status" value="1"/>
</dbReference>